<evidence type="ECO:0000256" key="9">
    <source>
        <dbReference type="SAM" id="MobiDB-lite"/>
    </source>
</evidence>
<dbReference type="CDD" id="cd24040">
    <property type="entry name" value="ASKHA_NBD_GDA1"/>
    <property type="match status" value="1"/>
</dbReference>
<dbReference type="OMA" id="WTCRIKE"/>
<dbReference type="OrthoDB" id="6372431at2759"/>
<dbReference type="Proteomes" id="UP000007148">
    <property type="component" value="Unassembled WGS sequence"/>
</dbReference>
<dbReference type="EMBL" id="CAFZ01000169">
    <property type="protein sequence ID" value="CCA72537.1"/>
    <property type="molecule type" value="Genomic_DNA"/>
</dbReference>
<keyword evidence="3 8" id="KW-0378">Hydrolase</keyword>
<evidence type="ECO:0000313" key="11">
    <source>
        <dbReference type="EMBL" id="CCA72537.1"/>
    </source>
</evidence>
<feature type="active site" description="Proton acceptor" evidence="6">
    <location>
        <position position="270"/>
    </location>
</feature>
<feature type="binding site" evidence="7">
    <location>
        <begin position="307"/>
        <end position="311"/>
    </location>
    <ligand>
        <name>ATP</name>
        <dbReference type="ChEBI" id="CHEBI:30616"/>
    </ligand>
</feature>
<feature type="transmembrane region" description="Helical" evidence="10">
    <location>
        <begin position="50"/>
        <end position="70"/>
    </location>
</feature>
<evidence type="ECO:0000256" key="7">
    <source>
        <dbReference type="PIRSR" id="PIRSR600407-2"/>
    </source>
</evidence>
<sequence>MRANKPSILPRISTGPSGGSSYAYAYEALNGGSGNPVQNGWRTLWAWRRFALGGFLLLTLAWLGFGSWMASPMDNGDSLSTENGFNIPKPVDDTHPQPHPHTPARPPALDKPRPVLTFEKDPNPASTEQCSTPYVSPDGTKKPLVQWALMIDAGSTGSRIHVYKFNNCYASPTFEYEVFMQTRPGLSSYASDATRAAKSLDPLMKKAEAVVPKSLWKCTPVAVKATAGLRLLGTTESNAILHAVKHHLSTAYSFPVVSKDGVVIMDGKDEGVYAWITANYLLGTLPSAQASSSNARTTPYAVLDLGGASTQIVFKPFFDRDGDGIDDEKGLEDGEHKYDLHFGGATHVLYQHSYLGYGLMRARAGVHRVVEFMSSYATASSRQKPPSLGGGPDDDEDGFDAGVDVVANPCIARTMKRRVEVDIGRDGAAILKNVTMTGGDIGGWAACNRVLELVLAKDAVCHLKPCSFNGVYQPSLLDSFSDGPVLLLSYFYDRIAPLLAPPSSTSSVDLTEDVVFPISVIKNLARAVCEGPSTWTQHAFPHQSHEPGAPKRWGESEAVMAELADRPEYCLDLSFMYALLRLGYEFGEERGVRIGKQVKGTELGWCLGATLGLLGSADFECRA</sequence>
<feature type="compositionally biased region" description="Pro residues" evidence="9">
    <location>
        <begin position="97"/>
        <end position="106"/>
    </location>
</feature>
<evidence type="ECO:0000256" key="4">
    <source>
        <dbReference type="ARBA" id="ARBA00037742"/>
    </source>
</evidence>
<evidence type="ECO:0000256" key="1">
    <source>
        <dbReference type="ARBA" id="ARBA00004323"/>
    </source>
</evidence>
<reference evidence="11 12" key="1">
    <citation type="journal article" date="2011" name="PLoS Pathog.">
        <title>Endophytic Life Strategies Decoded by Genome and Transcriptome Analyses of the Mutualistic Root Symbiont Piriformospora indica.</title>
        <authorList>
            <person name="Zuccaro A."/>
            <person name="Lahrmann U."/>
            <person name="Guldener U."/>
            <person name="Langen G."/>
            <person name="Pfiffi S."/>
            <person name="Biedenkopf D."/>
            <person name="Wong P."/>
            <person name="Samans B."/>
            <person name="Grimm C."/>
            <person name="Basiewicz M."/>
            <person name="Murat C."/>
            <person name="Martin F."/>
            <person name="Kogel K.H."/>
        </authorList>
    </citation>
    <scope>NUCLEOTIDE SEQUENCE [LARGE SCALE GENOMIC DNA]</scope>
    <source>
        <strain evidence="11 12">DSM 11827</strain>
    </source>
</reference>
<accession>G4TMI8</accession>
<dbReference type="InterPro" id="IPR000407">
    <property type="entry name" value="GDA1_CD39_NTPase"/>
</dbReference>
<dbReference type="GO" id="GO:0045134">
    <property type="term" value="F:UDP phosphatase activity"/>
    <property type="evidence" value="ECO:0007669"/>
    <property type="project" value="TreeGrafter"/>
</dbReference>
<dbReference type="STRING" id="1109443.G4TMI8"/>
<evidence type="ECO:0000256" key="10">
    <source>
        <dbReference type="SAM" id="Phobius"/>
    </source>
</evidence>
<dbReference type="GO" id="GO:0005524">
    <property type="term" value="F:ATP binding"/>
    <property type="evidence" value="ECO:0007669"/>
    <property type="project" value="UniProtKB-KW"/>
</dbReference>
<keyword evidence="12" id="KW-1185">Reference proteome</keyword>
<dbReference type="Pfam" id="PF01150">
    <property type="entry name" value="GDA1_CD39"/>
    <property type="match status" value="1"/>
</dbReference>
<evidence type="ECO:0000256" key="6">
    <source>
        <dbReference type="PIRSR" id="PIRSR600407-1"/>
    </source>
</evidence>
<keyword evidence="7" id="KW-0067">ATP-binding</keyword>
<keyword evidence="10" id="KW-1133">Transmembrane helix</keyword>
<dbReference type="GO" id="GO:0004382">
    <property type="term" value="F:GDP phosphatase activity"/>
    <property type="evidence" value="ECO:0007669"/>
    <property type="project" value="UniProtKB-EC"/>
</dbReference>
<evidence type="ECO:0000256" key="5">
    <source>
        <dbReference type="ARBA" id="ARBA00038903"/>
    </source>
</evidence>
<evidence type="ECO:0000256" key="2">
    <source>
        <dbReference type="ARBA" id="ARBA00009283"/>
    </source>
</evidence>
<comment type="similarity">
    <text evidence="2 8">Belongs to the GDA1/CD39 NTPase family.</text>
</comment>
<keyword evidence="10" id="KW-0472">Membrane</keyword>
<dbReference type="HOGENOM" id="CLU_010246_4_2_1"/>
<dbReference type="GO" id="GO:0006487">
    <property type="term" value="P:protein N-linked glycosylation"/>
    <property type="evidence" value="ECO:0007669"/>
    <property type="project" value="TreeGrafter"/>
</dbReference>
<feature type="region of interest" description="Disordered" evidence="9">
    <location>
        <begin position="82"/>
        <end position="113"/>
    </location>
</feature>
<evidence type="ECO:0000313" key="12">
    <source>
        <dbReference type="Proteomes" id="UP000007148"/>
    </source>
</evidence>
<dbReference type="FunCoup" id="G4TMI8">
    <property type="interactions" value="184"/>
</dbReference>
<name>G4TMI8_SERID</name>
<comment type="subcellular location">
    <subcellularLocation>
        <location evidence="1">Golgi apparatus membrane</location>
        <topology evidence="1">Single-pass type II membrane protein</topology>
    </subcellularLocation>
</comment>
<comment type="caution">
    <text evidence="11">The sequence shown here is derived from an EMBL/GenBank/DDBJ whole genome shotgun (WGS) entry which is preliminary data.</text>
</comment>
<dbReference type="eggNOG" id="KOG1385">
    <property type="taxonomic scope" value="Eukaryota"/>
</dbReference>
<organism evidence="11 12">
    <name type="scientific">Serendipita indica (strain DSM 11827)</name>
    <name type="common">Root endophyte fungus</name>
    <name type="synonym">Piriformospora indica</name>
    <dbReference type="NCBI Taxonomy" id="1109443"/>
    <lineage>
        <taxon>Eukaryota</taxon>
        <taxon>Fungi</taxon>
        <taxon>Dikarya</taxon>
        <taxon>Basidiomycota</taxon>
        <taxon>Agaricomycotina</taxon>
        <taxon>Agaricomycetes</taxon>
        <taxon>Sebacinales</taxon>
        <taxon>Serendipitaceae</taxon>
        <taxon>Serendipita</taxon>
    </lineage>
</organism>
<dbReference type="Gene3D" id="3.30.420.40">
    <property type="match status" value="1"/>
</dbReference>
<dbReference type="EC" id="3.6.1.42" evidence="5"/>
<keyword evidence="7" id="KW-0547">Nucleotide-binding</keyword>
<dbReference type="AlphaFoldDB" id="G4TMI8"/>
<proteinExistence type="inferred from homology"/>
<comment type="function">
    <text evidence="4">After transfer of sugars to endogenous macromolecular acceptors, the enzyme converts nucleoside diphosphates to nucleoside monophosphates which in turn exit the Golgi lumen in a coupled antiporter reaction, allowing entry of additional nucleotide sugar from the cytosol.</text>
</comment>
<dbReference type="GO" id="GO:0017111">
    <property type="term" value="F:ribonucleoside triphosphate phosphatase activity"/>
    <property type="evidence" value="ECO:0007669"/>
    <property type="project" value="TreeGrafter"/>
</dbReference>
<dbReference type="PROSITE" id="PS01238">
    <property type="entry name" value="GDA1_CD39_NTPASE"/>
    <property type="match status" value="1"/>
</dbReference>
<gene>
    <name evidence="11" type="ORF">PIIN_06474</name>
</gene>
<dbReference type="GO" id="GO:0009134">
    <property type="term" value="P:nucleoside diphosphate catabolic process"/>
    <property type="evidence" value="ECO:0007669"/>
    <property type="project" value="TreeGrafter"/>
</dbReference>
<dbReference type="PANTHER" id="PTHR11782">
    <property type="entry name" value="ADENOSINE/GUANOSINE DIPHOSPHATASE"/>
    <property type="match status" value="1"/>
</dbReference>
<dbReference type="GO" id="GO:0000139">
    <property type="term" value="C:Golgi membrane"/>
    <property type="evidence" value="ECO:0007669"/>
    <property type="project" value="UniProtKB-SubCell"/>
</dbReference>
<dbReference type="Gene3D" id="3.30.420.150">
    <property type="entry name" value="Exopolyphosphatase. Domain 2"/>
    <property type="match status" value="1"/>
</dbReference>
<protein>
    <recommendedName>
        <fullName evidence="5">guanosine-diphosphatase</fullName>
        <ecNumber evidence="5">3.6.1.42</ecNumber>
    </recommendedName>
</protein>
<keyword evidence="10" id="KW-0812">Transmembrane</keyword>
<dbReference type="InParanoid" id="G4TMI8"/>
<evidence type="ECO:0000256" key="8">
    <source>
        <dbReference type="RuleBase" id="RU003833"/>
    </source>
</evidence>
<evidence type="ECO:0000256" key="3">
    <source>
        <dbReference type="ARBA" id="ARBA00022801"/>
    </source>
</evidence>
<dbReference type="PANTHER" id="PTHR11782:SF83">
    <property type="entry name" value="GUANOSINE-DIPHOSPHATASE"/>
    <property type="match status" value="1"/>
</dbReference>